<organism evidence="1 2">
    <name type="scientific">Cichorium intybus</name>
    <name type="common">Chicory</name>
    <dbReference type="NCBI Taxonomy" id="13427"/>
    <lineage>
        <taxon>Eukaryota</taxon>
        <taxon>Viridiplantae</taxon>
        <taxon>Streptophyta</taxon>
        <taxon>Embryophyta</taxon>
        <taxon>Tracheophyta</taxon>
        <taxon>Spermatophyta</taxon>
        <taxon>Magnoliopsida</taxon>
        <taxon>eudicotyledons</taxon>
        <taxon>Gunneridae</taxon>
        <taxon>Pentapetalae</taxon>
        <taxon>asterids</taxon>
        <taxon>campanulids</taxon>
        <taxon>Asterales</taxon>
        <taxon>Asteraceae</taxon>
        <taxon>Cichorioideae</taxon>
        <taxon>Cichorieae</taxon>
        <taxon>Cichoriinae</taxon>
        <taxon>Cichorium</taxon>
    </lineage>
</organism>
<reference evidence="1 2" key="2">
    <citation type="journal article" date="2022" name="Mol. Ecol. Resour.">
        <title>The genomes of chicory, endive, great burdock and yacon provide insights into Asteraceae paleo-polyploidization history and plant inulin production.</title>
        <authorList>
            <person name="Fan W."/>
            <person name="Wang S."/>
            <person name="Wang H."/>
            <person name="Wang A."/>
            <person name="Jiang F."/>
            <person name="Liu H."/>
            <person name="Zhao H."/>
            <person name="Xu D."/>
            <person name="Zhang Y."/>
        </authorList>
    </citation>
    <scope>NUCLEOTIDE SEQUENCE [LARGE SCALE GENOMIC DNA]</scope>
    <source>
        <strain evidence="2">cv. Punajuju</strain>
        <tissue evidence="1">Leaves</tissue>
    </source>
</reference>
<sequence>MVHRDSCIQELERHVNHLHETGHEVYHKLIAIEREITSTVEESLQMPEALTHLLCSSDYGRSTVNGCFIEYGLHKGDLKLADVGLAKLKELLWGDARMMGEGSSEHAREKSSSGVK</sequence>
<dbReference type="Proteomes" id="UP001055811">
    <property type="component" value="Linkage Group LG05"/>
</dbReference>
<accession>A0ACB9CVP3</accession>
<proteinExistence type="predicted"/>
<keyword evidence="2" id="KW-1185">Reference proteome</keyword>
<name>A0ACB9CVP3_CICIN</name>
<reference evidence="2" key="1">
    <citation type="journal article" date="2022" name="Mol. Ecol. Resour.">
        <title>The genomes of chicory, endive, great burdock and yacon provide insights into Asteraceae palaeo-polyploidization history and plant inulin production.</title>
        <authorList>
            <person name="Fan W."/>
            <person name="Wang S."/>
            <person name="Wang H."/>
            <person name="Wang A."/>
            <person name="Jiang F."/>
            <person name="Liu H."/>
            <person name="Zhao H."/>
            <person name="Xu D."/>
            <person name="Zhang Y."/>
        </authorList>
    </citation>
    <scope>NUCLEOTIDE SEQUENCE [LARGE SCALE GENOMIC DNA]</scope>
    <source>
        <strain evidence="2">cv. Punajuju</strain>
    </source>
</reference>
<dbReference type="EMBL" id="CM042013">
    <property type="protein sequence ID" value="KAI3738413.1"/>
    <property type="molecule type" value="Genomic_DNA"/>
</dbReference>
<evidence type="ECO:0000313" key="1">
    <source>
        <dbReference type="EMBL" id="KAI3738413.1"/>
    </source>
</evidence>
<protein>
    <submittedName>
        <fullName evidence="1">Uncharacterized protein</fullName>
    </submittedName>
</protein>
<gene>
    <name evidence="1" type="ORF">L2E82_28444</name>
</gene>
<comment type="caution">
    <text evidence="1">The sequence shown here is derived from an EMBL/GenBank/DDBJ whole genome shotgun (WGS) entry which is preliminary data.</text>
</comment>
<evidence type="ECO:0000313" key="2">
    <source>
        <dbReference type="Proteomes" id="UP001055811"/>
    </source>
</evidence>